<feature type="region of interest" description="Disordered" evidence="4">
    <location>
        <begin position="56"/>
        <end position="93"/>
    </location>
</feature>
<dbReference type="EMBL" id="RXIC02000019">
    <property type="protein sequence ID" value="KAB1226608.1"/>
    <property type="molecule type" value="Genomic_DNA"/>
</dbReference>
<gene>
    <name evidence="7" type="ORF">CJ030_MR1G023379</name>
</gene>
<dbReference type="PROSITE" id="PS51192">
    <property type="entry name" value="HELICASE_ATP_BIND_1"/>
    <property type="match status" value="1"/>
</dbReference>
<feature type="compositionally biased region" description="Polar residues" evidence="4">
    <location>
        <begin position="62"/>
        <end position="72"/>
    </location>
</feature>
<comment type="caution">
    <text evidence="7">The sequence shown here is derived from an EMBL/GenBank/DDBJ whole genome shotgun (WGS) entry which is preliminary data.</text>
</comment>
<dbReference type="PANTHER" id="PTHR45629">
    <property type="entry name" value="SNF2/RAD54 FAMILY MEMBER"/>
    <property type="match status" value="1"/>
</dbReference>
<dbReference type="OrthoDB" id="413460at2759"/>
<dbReference type="FunFam" id="3.40.50.10810:FF:000019">
    <property type="entry name" value="DNA excision repair protein ERCC-6-like 2 isoform X1"/>
    <property type="match status" value="1"/>
</dbReference>
<evidence type="ECO:0000313" key="8">
    <source>
        <dbReference type="Proteomes" id="UP000516437"/>
    </source>
</evidence>
<dbReference type="Pfam" id="PF00176">
    <property type="entry name" value="SNF2-rel_dom"/>
    <property type="match status" value="1"/>
</dbReference>
<accession>A0A6A1WS50</accession>
<dbReference type="InterPro" id="IPR027417">
    <property type="entry name" value="P-loop_NTPase"/>
</dbReference>
<keyword evidence="3" id="KW-0539">Nucleus</keyword>
<dbReference type="PROSITE" id="PS51194">
    <property type="entry name" value="HELICASE_CTER"/>
    <property type="match status" value="1"/>
</dbReference>
<dbReference type="Pfam" id="PF00271">
    <property type="entry name" value="Helicase_C"/>
    <property type="match status" value="1"/>
</dbReference>
<evidence type="ECO:0000259" key="6">
    <source>
        <dbReference type="PROSITE" id="PS51194"/>
    </source>
</evidence>
<comment type="subcellular location">
    <subcellularLocation>
        <location evidence="1">Nucleus</location>
    </subcellularLocation>
</comment>
<feature type="domain" description="Helicase ATP-binding" evidence="5">
    <location>
        <begin position="139"/>
        <end position="313"/>
    </location>
</feature>
<evidence type="ECO:0000259" key="5">
    <source>
        <dbReference type="PROSITE" id="PS51192"/>
    </source>
</evidence>
<dbReference type="SUPFAM" id="SSF52540">
    <property type="entry name" value="P-loop containing nucleoside triphosphate hydrolases"/>
    <property type="match status" value="2"/>
</dbReference>
<dbReference type="CDD" id="cd18793">
    <property type="entry name" value="SF2_C_SNF"/>
    <property type="match status" value="1"/>
</dbReference>
<dbReference type="GO" id="GO:0016787">
    <property type="term" value="F:hydrolase activity"/>
    <property type="evidence" value="ECO:0007669"/>
    <property type="project" value="UniProtKB-KW"/>
</dbReference>
<evidence type="ECO:0000313" key="7">
    <source>
        <dbReference type="EMBL" id="KAB1226608.1"/>
    </source>
</evidence>
<feature type="domain" description="Helicase C-terminal" evidence="6">
    <location>
        <begin position="522"/>
        <end position="675"/>
    </location>
</feature>
<dbReference type="InterPro" id="IPR049730">
    <property type="entry name" value="SNF2/RAD54-like_C"/>
</dbReference>
<dbReference type="Gene3D" id="3.40.50.300">
    <property type="entry name" value="P-loop containing nucleotide triphosphate hydrolases"/>
    <property type="match status" value="1"/>
</dbReference>
<name>A0A6A1WS50_9ROSI</name>
<evidence type="ECO:0000256" key="1">
    <source>
        <dbReference type="ARBA" id="ARBA00004123"/>
    </source>
</evidence>
<evidence type="ECO:0000256" key="4">
    <source>
        <dbReference type="SAM" id="MobiDB-lite"/>
    </source>
</evidence>
<dbReference type="SMART" id="SM00490">
    <property type="entry name" value="HELICc"/>
    <property type="match status" value="1"/>
</dbReference>
<evidence type="ECO:0000256" key="3">
    <source>
        <dbReference type="ARBA" id="ARBA00023242"/>
    </source>
</evidence>
<dbReference type="AlphaFoldDB" id="A0A6A1WS50"/>
<dbReference type="InterPro" id="IPR038718">
    <property type="entry name" value="SNF2-like_sf"/>
</dbReference>
<dbReference type="PANTHER" id="PTHR45629:SF7">
    <property type="entry name" value="DNA EXCISION REPAIR PROTEIN ERCC-6-RELATED"/>
    <property type="match status" value="1"/>
</dbReference>
<dbReference type="Proteomes" id="UP000516437">
    <property type="component" value="Chromosome 1"/>
</dbReference>
<keyword evidence="8" id="KW-1185">Reference proteome</keyword>
<dbReference type="SMART" id="SM00487">
    <property type="entry name" value="DEXDc"/>
    <property type="match status" value="1"/>
</dbReference>
<dbReference type="InterPro" id="IPR050496">
    <property type="entry name" value="SNF2_RAD54_helicase_repair"/>
</dbReference>
<dbReference type="InterPro" id="IPR014001">
    <property type="entry name" value="Helicase_ATP-bd"/>
</dbReference>
<dbReference type="InterPro" id="IPR001650">
    <property type="entry name" value="Helicase_C-like"/>
</dbReference>
<dbReference type="GO" id="GO:0005634">
    <property type="term" value="C:nucleus"/>
    <property type="evidence" value="ECO:0007669"/>
    <property type="project" value="UniProtKB-SubCell"/>
</dbReference>
<dbReference type="InterPro" id="IPR000330">
    <property type="entry name" value="SNF2_N"/>
</dbReference>
<dbReference type="Gene3D" id="3.40.50.10810">
    <property type="entry name" value="Tandem AAA-ATPase domain"/>
    <property type="match status" value="1"/>
</dbReference>
<organism evidence="7 8">
    <name type="scientific">Morella rubra</name>
    <name type="common">Chinese bayberry</name>
    <dbReference type="NCBI Taxonomy" id="262757"/>
    <lineage>
        <taxon>Eukaryota</taxon>
        <taxon>Viridiplantae</taxon>
        <taxon>Streptophyta</taxon>
        <taxon>Embryophyta</taxon>
        <taxon>Tracheophyta</taxon>
        <taxon>Spermatophyta</taxon>
        <taxon>Magnoliopsida</taxon>
        <taxon>eudicotyledons</taxon>
        <taxon>Gunneridae</taxon>
        <taxon>Pentapetalae</taxon>
        <taxon>rosids</taxon>
        <taxon>fabids</taxon>
        <taxon>Fagales</taxon>
        <taxon>Myricaceae</taxon>
        <taxon>Morella</taxon>
    </lineage>
</organism>
<keyword evidence="2" id="KW-0378">Hydrolase</keyword>
<proteinExistence type="predicted"/>
<dbReference type="GO" id="GO:0005524">
    <property type="term" value="F:ATP binding"/>
    <property type="evidence" value="ECO:0007669"/>
    <property type="project" value="InterPro"/>
</dbReference>
<protein>
    <submittedName>
        <fullName evidence="7">DNA excision repair protein ERCC-6-like 2</fullName>
    </submittedName>
</protein>
<evidence type="ECO:0000256" key="2">
    <source>
        <dbReference type="ARBA" id="ARBA00022801"/>
    </source>
</evidence>
<reference evidence="7 8" key="1">
    <citation type="journal article" date="2019" name="Plant Biotechnol. J.">
        <title>The red bayberry genome and genetic basis of sex determination.</title>
        <authorList>
            <person name="Jia H.M."/>
            <person name="Jia H.J."/>
            <person name="Cai Q.L."/>
            <person name="Wang Y."/>
            <person name="Zhao H.B."/>
            <person name="Yang W.F."/>
            <person name="Wang G.Y."/>
            <person name="Li Y.H."/>
            <person name="Zhan D.L."/>
            <person name="Shen Y.T."/>
            <person name="Niu Q.F."/>
            <person name="Chang L."/>
            <person name="Qiu J."/>
            <person name="Zhao L."/>
            <person name="Xie H.B."/>
            <person name="Fu W.Y."/>
            <person name="Jin J."/>
            <person name="Li X.W."/>
            <person name="Jiao Y."/>
            <person name="Zhou C.C."/>
            <person name="Tu T."/>
            <person name="Chai C.Y."/>
            <person name="Gao J.L."/>
            <person name="Fan L.J."/>
            <person name="van de Weg E."/>
            <person name="Wang J.Y."/>
            <person name="Gao Z.S."/>
        </authorList>
    </citation>
    <scope>NUCLEOTIDE SEQUENCE [LARGE SCALE GENOMIC DNA]</scope>
    <source>
        <tissue evidence="7">Leaves</tissue>
    </source>
</reference>
<sequence>MSLHIFKETLKPCTNNPSSSSSLFSTSITPSFDPIIPRIPPKSSLSQQLLRLQDPDSLPPIQYQNAPKQNQSHGGGGYEEEKKKKKKSLNQKGLEGPVNRVSFSLSIQDPLSHWFCPRRVKFQLYRLLEHQREGVKFLYNLYKNNHGGILGDDMGLGKTIQTIAFLAAVYGKDEVIHSSIRKEHQAGKKDPVLIICPTSVIHNWENEFSKWSTFSVSVYHGTNRDLIYEKLEAYAVEILITSFDSYRIHGSLLSDVKWDIVIVDEAHRLKNEKSKLYGACLEIKTPKRFGLTGTVMQNKIMELFNLFDWVAPGSLGTREHFREFYDEPLKHGQRSTAPERFVRVADERKQHLVAVLRKYMLRRTKEETIGHLMMGKEDNVVFCAMSELQKRVYRRMLQLPDIQCLINKDLPCSCRSPLTQVECCKRTVPNGSIWPYLHRDNPDGCDSCPFCLVLPCLVKLQQISNHLELIKPNTKDDPDKQRKDAEFASTVFGPDIDLAGGNTQSESFMGLSEVRHCGKMRALEKLMFSWISKGDKVLLFSYSVRMLDILEKFLIRKGYCFSRLDGSTATNSRQTLVDDFNSSPSKQVFLISTRAGGLGLNLVSANRVVIFDPNWNPAQDLQAQDRSFRFGQKRHVVVFRLLAAGSLEELVYSRQVYKQQLSNIAISGKMEKRYFEGVQDCKEFQGELFGICNLFRDLSDKLFTSEIIELHERQRHEHGQNLNSKDGLTERGTNFISSEEVGATYSSEFETRASKPVLEDMGIVYAHRNEDIVNVRPGMQGEMDIGIPVNGSLSQPHLVTKKSKPEVSGKENISSITDRKRSQYSLLAQFMGMGELQFSKWLLSATPLEREKVLRDYKRRKEKVPNG</sequence>